<keyword evidence="1" id="KW-0732">Signal</keyword>
<feature type="chain" id="PRO_5039480414" evidence="1">
    <location>
        <begin position="19"/>
        <end position="118"/>
    </location>
</feature>
<protein>
    <submittedName>
        <fullName evidence="3">Uncharacterized protein LOC127565842</fullName>
    </submittedName>
</protein>
<accession>A0A9C6T6U1</accession>
<reference evidence="3" key="1">
    <citation type="submission" date="2025-08" db="UniProtKB">
        <authorList>
            <consortium name="RefSeq"/>
        </authorList>
    </citation>
    <scope>IDENTIFICATION</scope>
    <source>
        <strain evidence="3">15112-1751.03</strain>
        <tissue evidence="3">Whole Adult</tissue>
    </source>
</reference>
<evidence type="ECO:0000313" key="3">
    <source>
        <dbReference type="RefSeq" id="XP_051862488.1"/>
    </source>
</evidence>
<evidence type="ECO:0000256" key="1">
    <source>
        <dbReference type="SAM" id="SignalP"/>
    </source>
</evidence>
<dbReference type="Proteomes" id="UP000515160">
    <property type="component" value="Chromosome 2R"/>
</dbReference>
<dbReference type="RefSeq" id="XP_051862488.1">
    <property type="nucleotide sequence ID" value="XM_052006528.1"/>
</dbReference>
<keyword evidence="2" id="KW-1185">Reference proteome</keyword>
<dbReference type="GeneID" id="127565842"/>
<name>A0A9C6T6U1_DROAB</name>
<feature type="signal peptide" evidence="1">
    <location>
        <begin position="1"/>
        <end position="18"/>
    </location>
</feature>
<proteinExistence type="predicted"/>
<dbReference type="AlphaFoldDB" id="A0A9C6T6U1"/>
<organism evidence="2 3">
    <name type="scientific">Drosophila albomicans</name>
    <name type="common">Fruit fly</name>
    <dbReference type="NCBI Taxonomy" id="7291"/>
    <lineage>
        <taxon>Eukaryota</taxon>
        <taxon>Metazoa</taxon>
        <taxon>Ecdysozoa</taxon>
        <taxon>Arthropoda</taxon>
        <taxon>Hexapoda</taxon>
        <taxon>Insecta</taxon>
        <taxon>Pterygota</taxon>
        <taxon>Neoptera</taxon>
        <taxon>Endopterygota</taxon>
        <taxon>Diptera</taxon>
        <taxon>Brachycera</taxon>
        <taxon>Muscomorpha</taxon>
        <taxon>Ephydroidea</taxon>
        <taxon>Drosophilidae</taxon>
        <taxon>Drosophila</taxon>
    </lineage>
</organism>
<gene>
    <name evidence="3" type="primary">LOC127565842</name>
</gene>
<sequence>MTATFVLVLGCLVCGALAGRPAIQGPVVSAPTTNPAPVTGPAINYLPPSKPTVVVNRPVVQSPGPVVTPQILPRPTPAATTAKPITLPIAPSARPISIGKIGIPAQSGSRTVGSRAPY</sequence>
<evidence type="ECO:0000313" key="2">
    <source>
        <dbReference type="Proteomes" id="UP000515160"/>
    </source>
</evidence>